<name>A0ABQ9DXE0_TEGGR</name>
<comment type="caution">
    <text evidence="1">The sequence shown here is derived from an EMBL/GenBank/DDBJ whole genome shotgun (WGS) entry which is preliminary data.</text>
</comment>
<sequence length="184" mass="21082">MSMRLADSESKNDELTAQIEYLWEIIREGRGFGSSQLEKAISYHKDLEKKYQQKELKWKKMLKNQDLAGKTSIAFERLSKLAGSKLTQNNPGITDLSDSNRESKLAEQLSELYDTEWTDAFKELTESGLSDNEAIFVILDILKSAYSFCCNIAEKYETGLFKSPSHLPVLEVIQHRVPDIQMHN</sequence>
<dbReference type="EMBL" id="JARBDR010000923">
    <property type="protein sequence ID" value="KAJ8297682.1"/>
    <property type="molecule type" value="Genomic_DNA"/>
</dbReference>
<keyword evidence="2" id="KW-1185">Reference proteome</keyword>
<evidence type="ECO:0000313" key="1">
    <source>
        <dbReference type="EMBL" id="KAJ8297682.1"/>
    </source>
</evidence>
<dbReference type="Proteomes" id="UP001217089">
    <property type="component" value="Unassembled WGS sequence"/>
</dbReference>
<reference evidence="1 2" key="1">
    <citation type="submission" date="2022-12" db="EMBL/GenBank/DDBJ databases">
        <title>Chromosome-level genome of Tegillarca granosa.</title>
        <authorList>
            <person name="Kim J."/>
        </authorList>
    </citation>
    <scope>NUCLEOTIDE SEQUENCE [LARGE SCALE GENOMIC DNA]</scope>
    <source>
        <strain evidence="1">Teg-2019</strain>
        <tissue evidence="1">Adductor muscle</tissue>
    </source>
</reference>
<evidence type="ECO:0000313" key="2">
    <source>
        <dbReference type="Proteomes" id="UP001217089"/>
    </source>
</evidence>
<gene>
    <name evidence="1" type="ORF">KUTeg_024213</name>
</gene>
<protein>
    <submittedName>
        <fullName evidence="1">Uncharacterized protein</fullName>
    </submittedName>
</protein>
<organism evidence="1 2">
    <name type="scientific">Tegillarca granosa</name>
    <name type="common">Malaysian cockle</name>
    <name type="synonym">Anadara granosa</name>
    <dbReference type="NCBI Taxonomy" id="220873"/>
    <lineage>
        <taxon>Eukaryota</taxon>
        <taxon>Metazoa</taxon>
        <taxon>Spiralia</taxon>
        <taxon>Lophotrochozoa</taxon>
        <taxon>Mollusca</taxon>
        <taxon>Bivalvia</taxon>
        <taxon>Autobranchia</taxon>
        <taxon>Pteriomorphia</taxon>
        <taxon>Arcoida</taxon>
        <taxon>Arcoidea</taxon>
        <taxon>Arcidae</taxon>
        <taxon>Tegillarca</taxon>
    </lineage>
</organism>
<accession>A0ABQ9DXE0</accession>
<proteinExistence type="predicted"/>